<dbReference type="CDD" id="cd05233">
    <property type="entry name" value="SDR_c"/>
    <property type="match status" value="1"/>
</dbReference>
<dbReference type="PRINTS" id="PR00081">
    <property type="entry name" value="GDHRDH"/>
</dbReference>
<dbReference type="Pfam" id="PF13561">
    <property type="entry name" value="adh_short_C2"/>
    <property type="match status" value="1"/>
</dbReference>
<feature type="region of interest" description="Disordered" evidence="3">
    <location>
        <begin position="256"/>
        <end position="276"/>
    </location>
</feature>
<keyword evidence="2" id="KW-0560">Oxidoreductase</keyword>
<dbReference type="PANTHER" id="PTHR24321:SF8">
    <property type="entry name" value="ESTRADIOL 17-BETA-DEHYDROGENASE 8-RELATED"/>
    <property type="match status" value="1"/>
</dbReference>
<evidence type="ECO:0000313" key="4">
    <source>
        <dbReference type="EMBL" id="GLL14045.1"/>
    </source>
</evidence>
<dbReference type="InterPro" id="IPR002347">
    <property type="entry name" value="SDR_fam"/>
</dbReference>
<dbReference type="NCBIfam" id="NF005559">
    <property type="entry name" value="PRK07231.1"/>
    <property type="match status" value="1"/>
</dbReference>
<evidence type="ECO:0000313" key="5">
    <source>
        <dbReference type="Proteomes" id="UP001143463"/>
    </source>
</evidence>
<dbReference type="GO" id="GO:0016491">
    <property type="term" value="F:oxidoreductase activity"/>
    <property type="evidence" value="ECO:0007669"/>
    <property type="project" value="UniProtKB-KW"/>
</dbReference>
<gene>
    <name evidence="4" type="ORF">GCM10017577_51900</name>
</gene>
<reference evidence="4" key="1">
    <citation type="journal article" date="2014" name="Int. J. Syst. Evol. Microbiol.">
        <title>Complete genome sequence of Corynebacterium casei LMG S-19264T (=DSM 44701T), isolated from a smear-ripened cheese.</title>
        <authorList>
            <consortium name="US DOE Joint Genome Institute (JGI-PGF)"/>
            <person name="Walter F."/>
            <person name="Albersmeier A."/>
            <person name="Kalinowski J."/>
            <person name="Ruckert C."/>
        </authorList>
    </citation>
    <scope>NUCLEOTIDE SEQUENCE</scope>
    <source>
        <strain evidence="4">VKM Ac-1069</strain>
    </source>
</reference>
<dbReference type="PANTHER" id="PTHR24321">
    <property type="entry name" value="DEHYDROGENASES, SHORT CHAIN"/>
    <property type="match status" value="1"/>
</dbReference>
<protein>
    <submittedName>
        <fullName evidence="4">Dehydrogenase</fullName>
    </submittedName>
</protein>
<dbReference type="FunFam" id="3.40.50.720:FF:000084">
    <property type="entry name" value="Short-chain dehydrogenase reductase"/>
    <property type="match status" value="1"/>
</dbReference>
<organism evidence="4 5">
    <name type="scientific">Pseudonocardia halophobica</name>
    <dbReference type="NCBI Taxonomy" id="29401"/>
    <lineage>
        <taxon>Bacteria</taxon>
        <taxon>Bacillati</taxon>
        <taxon>Actinomycetota</taxon>
        <taxon>Actinomycetes</taxon>
        <taxon>Pseudonocardiales</taxon>
        <taxon>Pseudonocardiaceae</taxon>
        <taxon>Pseudonocardia</taxon>
    </lineage>
</organism>
<reference evidence="4" key="2">
    <citation type="submission" date="2023-01" db="EMBL/GenBank/DDBJ databases">
        <authorList>
            <person name="Sun Q."/>
            <person name="Evtushenko L."/>
        </authorList>
    </citation>
    <scope>NUCLEOTIDE SEQUENCE</scope>
    <source>
        <strain evidence="4">VKM Ac-1069</strain>
    </source>
</reference>
<evidence type="ECO:0000256" key="1">
    <source>
        <dbReference type="ARBA" id="ARBA00006484"/>
    </source>
</evidence>
<proteinExistence type="inferred from homology"/>
<dbReference type="SUPFAM" id="SSF51735">
    <property type="entry name" value="NAD(P)-binding Rossmann-fold domains"/>
    <property type="match status" value="1"/>
</dbReference>
<comment type="similarity">
    <text evidence="1">Belongs to the short-chain dehydrogenases/reductases (SDR) family.</text>
</comment>
<keyword evidence="5" id="KW-1185">Reference proteome</keyword>
<dbReference type="PRINTS" id="PR00080">
    <property type="entry name" value="SDRFAMILY"/>
</dbReference>
<name>A0A9W6L8V9_9PSEU</name>
<dbReference type="Gene3D" id="3.40.50.720">
    <property type="entry name" value="NAD(P)-binding Rossmann-like Domain"/>
    <property type="match status" value="1"/>
</dbReference>
<dbReference type="InterPro" id="IPR036291">
    <property type="entry name" value="NAD(P)-bd_dom_sf"/>
</dbReference>
<evidence type="ECO:0000256" key="2">
    <source>
        <dbReference type="ARBA" id="ARBA00023002"/>
    </source>
</evidence>
<evidence type="ECO:0000256" key="3">
    <source>
        <dbReference type="SAM" id="MobiDB-lite"/>
    </source>
</evidence>
<accession>A0A9W6L8V9</accession>
<dbReference type="Proteomes" id="UP001143463">
    <property type="component" value="Unassembled WGS sequence"/>
</dbReference>
<sequence>MAQLDKVVLVTGAASGIGEAATRLFIERGACVVATDRDARKLEMVADSLPSGQLLTLVGDVTSSEHGRLTVQRAVEAFGRLDVVCNVAGIGARFSLRELPEDTFDRVLAVNVKGPWLYTKYASEQMLAQGTGGSIITVSSIAAGFGLPMQTAYGPSKAAALQLMRSAAMELAPFGIRCNSVLPGIVATPILVDAPSEDPDELKRQLAPFRQGAQNVPLGRVGEPGDIASTLAFLASDESSYITGTQIVVDGGWTAGSATRGVLAPSPDSTPDQKRR</sequence>
<comment type="caution">
    <text evidence="4">The sequence shown here is derived from an EMBL/GenBank/DDBJ whole genome shotgun (WGS) entry which is preliminary data.</text>
</comment>
<dbReference type="AlphaFoldDB" id="A0A9W6L8V9"/>
<dbReference type="EMBL" id="BSFQ01000027">
    <property type="protein sequence ID" value="GLL14045.1"/>
    <property type="molecule type" value="Genomic_DNA"/>
</dbReference>
<dbReference type="RefSeq" id="WP_051738061.1">
    <property type="nucleotide sequence ID" value="NZ_BAAAUZ010000064.1"/>
</dbReference>